<reference evidence="1" key="1">
    <citation type="submission" date="2022-06" db="EMBL/GenBank/DDBJ databases">
        <authorList>
            <person name="Andreotti S."/>
            <person name="Wyler E."/>
        </authorList>
    </citation>
    <scope>NUCLEOTIDE SEQUENCE</scope>
</reference>
<dbReference type="AlphaFoldDB" id="A0AAU9ZDC6"/>
<dbReference type="Proteomes" id="UP001152836">
    <property type="component" value="Unassembled WGS sequence"/>
</dbReference>
<keyword evidence="2" id="KW-1185">Reference proteome</keyword>
<protein>
    <submittedName>
        <fullName evidence="1">Tpd52l2 protein</fullName>
    </submittedName>
</protein>
<dbReference type="EMBL" id="CALSGD010001431">
    <property type="protein sequence ID" value="CAH6790532.1"/>
    <property type="molecule type" value="Genomic_DNA"/>
</dbReference>
<comment type="caution">
    <text evidence="1">The sequence shown here is derived from an EMBL/GenBank/DDBJ whole genome shotgun (WGS) entry which is preliminary data.</text>
</comment>
<name>A0AAU9ZDC6_PHORO</name>
<evidence type="ECO:0000313" key="2">
    <source>
        <dbReference type="Proteomes" id="UP001152836"/>
    </source>
</evidence>
<gene>
    <name evidence="1" type="primary">Tpd52l2</name>
    <name evidence="1" type="ORF">PHOROB_LOCUS7825</name>
</gene>
<proteinExistence type="predicted"/>
<accession>A0AAU9ZDC6</accession>
<sequence length="36" mass="4028">MDKEIGLVTRNCTALPGKGQQRSYLWMGVGGMEMRI</sequence>
<evidence type="ECO:0000313" key="1">
    <source>
        <dbReference type="EMBL" id="CAH6790532.1"/>
    </source>
</evidence>
<organism evidence="1 2">
    <name type="scientific">Phodopus roborovskii</name>
    <name type="common">Roborovski's desert hamster</name>
    <name type="synonym">Cricetulus roborovskii</name>
    <dbReference type="NCBI Taxonomy" id="109678"/>
    <lineage>
        <taxon>Eukaryota</taxon>
        <taxon>Metazoa</taxon>
        <taxon>Chordata</taxon>
        <taxon>Craniata</taxon>
        <taxon>Vertebrata</taxon>
        <taxon>Euteleostomi</taxon>
        <taxon>Mammalia</taxon>
        <taxon>Eutheria</taxon>
        <taxon>Euarchontoglires</taxon>
        <taxon>Glires</taxon>
        <taxon>Rodentia</taxon>
        <taxon>Myomorpha</taxon>
        <taxon>Muroidea</taxon>
        <taxon>Cricetidae</taxon>
        <taxon>Cricetinae</taxon>
        <taxon>Phodopus</taxon>
    </lineage>
</organism>